<name>A0ABQ2HKF1_9MICO</name>
<reference evidence="2" key="1">
    <citation type="journal article" date="2019" name="Int. J. Syst. Evol. Microbiol.">
        <title>The Global Catalogue of Microorganisms (GCM) 10K type strain sequencing project: providing services to taxonomists for standard genome sequencing and annotation.</title>
        <authorList>
            <consortium name="The Broad Institute Genomics Platform"/>
            <consortium name="The Broad Institute Genome Sequencing Center for Infectious Disease"/>
            <person name="Wu L."/>
            <person name="Ma J."/>
        </authorList>
    </citation>
    <scope>NUCLEOTIDE SEQUENCE [LARGE SCALE GENOMIC DNA]</scope>
    <source>
        <strain evidence="2">JCM 1365</strain>
    </source>
</reference>
<evidence type="ECO:0000313" key="2">
    <source>
        <dbReference type="Proteomes" id="UP000623461"/>
    </source>
</evidence>
<sequence>MSAEPTTAGYHWTYDGPHEPLFNPTGQRVCEVPGCTRKHVSKGLCAMHRKRTKLTGDPMVASRFATEEEKRAFVARERAERKAMRERYWRDRQLDAAGRRALGEAARRRIRPEAKALVAALDTMPEAERAAIAAVVVGALLGRDVDLATSTASTRHNHDSEGVTS</sequence>
<dbReference type="RefSeq" id="WP_030146123.1">
    <property type="nucleotide sequence ID" value="NZ_BMNZ01000001.1"/>
</dbReference>
<keyword evidence="2" id="KW-1185">Reference proteome</keyword>
<evidence type="ECO:0000313" key="1">
    <source>
        <dbReference type="EMBL" id="GGM84249.1"/>
    </source>
</evidence>
<protein>
    <submittedName>
        <fullName evidence="1">Uncharacterized protein</fullName>
    </submittedName>
</protein>
<gene>
    <name evidence="1" type="ORF">GCM10009721_06240</name>
</gene>
<dbReference type="Proteomes" id="UP000623461">
    <property type="component" value="Unassembled WGS sequence"/>
</dbReference>
<comment type="caution">
    <text evidence="1">The sequence shown here is derived from an EMBL/GenBank/DDBJ whole genome shotgun (WGS) entry which is preliminary data.</text>
</comment>
<dbReference type="EMBL" id="BMNZ01000001">
    <property type="protein sequence ID" value="GGM84249.1"/>
    <property type="molecule type" value="Genomic_DNA"/>
</dbReference>
<organism evidence="1 2">
    <name type="scientific">Terrabacter tumescens</name>
    <dbReference type="NCBI Taxonomy" id="60443"/>
    <lineage>
        <taxon>Bacteria</taxon>
        <taxon>Bacillati</taxon>
        <taxon>Actinomycetota</taxon>
        <taxon>Actinomycetes</taxon>
        <taxon>Micrococcales</taxon>
        <taxon>Intrasporangiaceae</taxon>
        <taxon>Terrabacter</taxon>
    </lineage>
</organism>
<accession>A0ABQ2HKF1</accession>
<proteinExistence type="predicted"/>